<feature type="region of interest" description="Disordered" evidence="1">
    <location>
        <begin position="54"/>
        <end position="73"/>
    </location>
</feature>
<sequence length="680" mass="77665">MQGYYQRTTMAGVVIDVDPPNATFSVSLRTGHTLPVRVNDTCVFSVMTNLDGVNRDSMPTPTNAPKDEAPDSVPGRIRKYVLSNTYVVVEGTYMDHNHTTLFAAQKINIITSQPGRVLFEETHWWLSQISQMANRWLDNLFDHRRSYTIDDFSQFYRTNLNIQGMPTDNSIQECATLARLIYGLASAYLLTGNERYFLAARAGVAYQREAFRQVSHDGKYVFWAYGRQRHADGSVTLLVPSQNGDDFNTIPLYEQIYALAGLTQYFRITLDWEVLDDIRRTIGTFQAFFHDGQDDPDRDPPFPGLGGYFSHIDPGTMRPDSIQLGDKKNQSRKNWNSIGDHIPAYLITLIQALEPLGGDASEAVKSLLETCRAILLETTDLIVTKFPDPTCPYVNERFHADWTPDHDWEWQQNRAVVGHNLKIAWNLGRVANYYKAREKRHRGLRETAEAQDFGRRANEALTLARKLGDDMIRVGLDRTRPGVYDCVERKPANGMPIQFTWGTHKDFWQQEQGILAYLILHHHFPEEGRYYREAHDLMAFWNLYFLDRERQGIFFRTDDTGMPIIEGTFADKGGHSISGYHAFELNFLAHLYIRSYLIPKEARGRDTTFCLYFRLDKSNGVRSLNVLPDFFPPGKLRITEVRVNGVSTPGLVPDAADEFQISIKNGMEGAQIAVVFRALP</sequence>
<protein>
    <recommendedName>
        <fullName evidence="4">N-acyl-D-glucosamine 2-epimerase</fullName>
    </recommendedName>
</protein>
<dbReference type="GO" id="GO:0005975">
    <property type="term" value="P:carbohydrate metabolic process"/>
    <property type="evidence" value="ECO:0007669"/>
    <property type="project" value="InterPro"/>
</dbReference>
<keyword evidence="3" id="KW-1185">Reference proteome</keyword>
<dbReference type="InterPro" id="IPR008928">
    <property type="entry name" value="6-hairpin_glycosidase_sf"/>
</dbReference>
<accession>A0A7X1ZFE2</accession>
<evidence type="ECO:0000313" key="3">
    <source>
        <dbReference type="Proteomes" id="UP000434582"/>
    </source>
</evidence>
<evidence type="ECO:0000256" key="1">
    <source>
        <dbReference type="SAM" id="MobiDB-lite"/>
    </source>
</evidence>
<dbReference type="SUPFAM" id="SSF48208">
    <property type="entry name" value="Six-hairpin glycosidases"/>
    <property type="match status" value="1"/>
</dbReference>
<evidence type="ECO:0008006" key="4">
    <source>
        <dbReference type="Google" id="ProtNLM"/>
    </source>
</evidence>
<name>A0A7X1ZFE2_9PROT</name>
<dbReference type="Gene3D" id="1.50.10.10">
    <property type="match status" value="1"/>
</dbReference>
<evidence type="ECO:0000313" key="2">
    <source>
        <dbReference type="EMBL" id="MQX37558.1"/>
    </source>
</evidence>
<dbReference type="EMBL" id="WIVE01000047">
    <property type="protein sequence ID" value="MQX37558.1"/>
    <property type="molecule type" value="Genomic_DNA"/>
</dbReference>
<dbReference type="AlphaFoldDB" id="A0A7X1ZFE2"/>
<organism evidence="2 3">
    <name type="scientific">Roseospira navarrensis</name>
    <dbReference type="NCBI Taxonomy" id="140058"/>
    <lineage>
        <taxon>Bacteria</taxon>
        <taxon>Pseudomonadati</taxon>
        <taxon>Pseudomonadota</taxon>
        <taxon>Alphaproteobacteria</taxon>
        <taxon>Rhodospirillales</taxon>
        <taxon>Rhodospirillaceae</taxon>
        <taxon>Roseospira</taxon>
    </lineage>
</organism>
<dbReference type="OrthoDB" id="5141876at2"/>
<dbReference type="Proteomes" id="UP000434582">
    <property type="component" value="Unassembled WGS sequence"/>
</dbReference>
<dbReference type="RefSeq" id="WP_153345162.1">
    <property type="nucleotide sequence ID" value="NZ_WIVE01000047.1"/>
</dbReference>
<dbReference type="InterPro" id="IPR012341">
    <property type="entry name" value="6hp_glycosidase-like_sf"/>
</dbReference>
<gene>
    <name evidence="2" type="ORF">GHC57_13625</name>
</gene>
<reference evidence="2 3" key="1">
    <citation type="submission" date="2019-10" db="EMBL/GenBank/DDBJ databases">
        <title>Draft whole-genome sequence of the purple nonsulfur photosynthetic bacterium Roseospira navarrensis DSM 15114.</title>
        <authorList>
            <person name="Kyndt J.A."/>
            <person name="Meyer T.E."/>
        </authorList>
    </citation>
    <scope>NUCLEOTIDE SEQUENCE [LARGE SCALE GENOMIC DNA]</scope>
    <source>
        <strain evidence="2 3">DSM 15114</strain>
    </source>
</reference>
<proteinExistence type="predicted"/>
<comment type="caution">
    <text evidence="2">The sequence shown here is derived from an EMBL/GenBank/DDBJ whole genome shotgun (WGS) entry which is preliminary data.</text>
</comment>